<dbReference type="OrthoDB" id="658622at2"/>
<evidence type="ECO:0000313" key="1">
    <source>
        <dbReference type="EMBL" id="AWV97401.1"/>
    </source>
</evidence>
<accession>A0A2Z4G892</accession>
<dbReference type="Gene3D" id="3.30.420.250">
    <property type="match status" value="1"/>
</dbReference>
<sequence length="261" mass="30432">MLIEDIGYIEPVLLIKPEKFSIENIEQYELHIEIGTTFFRFAIKDQDIFISLEDFQYPLDQTKTEFIKAIFNEHPYLSARFWNNIKVILHSTKKTVVPAKLDIEQANQVWEALYGKPEANTSILYTSIGKNSVVFQTNTEQLDFLFGFYSDKKIIITLAESLLPITENQETYLLFDGKGCHITYSKPQLNCYYASDWRKLDKNRNDQNLLLIGEITEYATEFKQLTNEIIHAKKASLKPSIRLSSDFSQIAHFRYFIILNS</sequence>
<evidence type="ECO:0008006" key="3">
    <source>
        <dbReference type="Google" id="ProtNLM"/>
    </source>
</evidence>
<keyword evidence="2" id="KW-1185">Reference proteome</keyword>
<name>A0A2Z4G892_9BACT</name>
<dbReference type="AlphaFoldDB" id="A0A2Z4G892"/>
<protein>
    <recommendedName>
        <fullName evidence="3">DUF3822 domain-containing protein</fullName>
    </recommendedName>
</protein>
<dbReference type="KEGG" id="als:DJ013_04120"/>
<dbReference type="Pfam" id="PF12864">
    <property type="entry name" value="DUF3822"/>
    <property type="match status" value="1"/>
</dbReference>
<dbReference type="EMBL" id="CP029480">
    <property type="protein sequence ID" value="AWV97401.1"/>
    <property type="molecule type" value="Genomic_DNA"/>
</dbReference>
<gene>
    <name evidence="1" type="ORF">DJ013_04120</name>
</gene>
<dbReference type="InterPro" id="IPR024213">
    <property type="entry name" value="DUF3822"/>
</dbReference>
<proteinExistence type="predicted"/>
<organism evidence="1 2">
    <name type="scientific">Arcticibacterium luteifluviistationis</name>
    <dbReference type="NCBI Taxonomy" id="1784714"/>
    <lineage>
        <taxon>Bacteria</taxon>
        <taxon>Pseudomonadati</taxon>
        <taxon>Bacteroidota</taxon>
        <taxon>Cytophagia</taxon>
        <taxon>Cytophagales</taxon>
        <taxon>Leadbetterellaceae</taxon>
        <taxon>Arcticibacterium</taxon>
    </lineage>
</organism>
<reference evidence="1 2" key="1">
    <citation type="submission" date="2018-05" db="EMBL/GenBank/DDBJ databases">
        <title>Complete genome sequence of Arcticibacterium luteifluviistationis SM1504T, a cytophagaceae bacterium isolated from Arctic surface seawater.</title>
        <authorList>
            <person name="Li Y."/>
            <person name="Qin Q.-L."/>
        </authorList>
    </citation>
    <scope>NUCLEOTIDE SEQUENCE [LARGE SCALE GENOMIC DNA]</scope>
    <source>
        <strain evidence="1 2">SM1504</strain>
    </source>
</reference>
<dbReference type="Proteomes" id="UP000249873">
    <property type="component" value="Chromosome"/>
</dbReference>
<evidence type="ECO:0000313" key="2">
    <source>
        <dbReference type="Proteomes" id="UP000249873"/>
    </source>
</evidence>